<accession>A0A927CF78</accession>
<evidence type="ECO:0000313" key="1">
    <source>
        <dbReference type="EMBL" id="MBD2864866.1"/>
    </source>
</evidence>
<dbReference type="CDD" id="cd07064">
    <property type="entry name" value="AlkD_like_1"/>
    <property type="match status" value="1"/>
</dbReference>
<gene>
    <name evidence="1" type="ORF">IDH45_23085</name>
</gene>
<organism evidence="1 2">
    <name type="scientific">Paenibacillus oceani</name>
    <dbReference type="NCBI Taxonomy" id="2772510"/>
    <lineage>
        <taxon>Bacteria</taxon>
        <taxon>Bacillati</taxon>
        <taxon>Bacillota</taxon>
        <taxon>Bacilli</taxon>
        <taxon>Bacillales</taxon>
        <taxon>Paenibacillaceae</taxon>
        <taxon>Paenibacillus</taxon>
    </lineage>
</organism>
<sequence>MKEWTCDLQRSFEAASNPGEAAAMTAYMRGQFDFWGIKSPVRSAIVKEWLSRIQSPSADQLEQTARALWELPQREYQYAALDLLAKHVKRLEERHLDLLESLVVHKSWWDTVDALASNLIGPLLLRHAHLTGPLTERWIECDHMWLQRTALLYQLKYKKNTDTDRLFRYIGLTKNSPEFFIRKAIGWALREYSKTDADAVRRFVANHALSPLSEREALKWLERRQTGDSDPA</sequence>
<dbReference type="InterPro" id="IPR016024">
    <property type="entry name" value="ARM-type_fold"/>
</dbReference>
<name>A0A927CF78_9BACL</name>
<dbReference type="EMBL" id="JACXJA010000034">
    <property type="protein sequence ID" value="MBD2864866.1"/>
    <property type="molecule type" value="Genomic_DNA"/>
</dbReference>
<evidence type="ECO:0000313" key="2">
    <source>
        <dbReference type="Proteomes" id="UP000639396"/>
    </source>
</evidence>
<proteinExistence type="predicted"/>
<dbReference type="PANTHER" id="PTHR34070:SF1">
    <property type="entry name" value="DNA ALKYLATION REPAIR PROTEIN"/>
    <property type="match status" value="1"/>
</dbReference>
<dbReference type="InterPro" id="IPR014825">
    <property type="entry name" value="DNA_alkylation"/>
</dbReference>
<dbReference type="SUPFAM" id="SSF48371">
    <property type="entry name" value="ARM repeat"/>
    <property type="match status" value="1"/>
</dbReference>
<protein>
    <submittedName>
        <fullName evidence="1">DNA alkylation repair protein</fullName>
    </submittedName>
</protein>
<dbReference type="Gene3D" id="1.25.40.290">
    <property type="entry name" value="ARM repeat domains"/>
    <property type="match status" value="1"/>
</dbReference>
<dbReference type="AlphaFoldDB" id="A0A927CF78"/>
<dbReference type="RefSeq" id="WP_190930487.1">
    <property type="nucleotide sequence ID" value="NZ_JACXJA010000034.1"/>
</dbReference>
<keyword evidence="2" id="KW-1185">Reference proteome</keyword>
<reference evidence="1" key="1">
    <citation type="submission" date="2020-09" db="EMBL/GenBank/DDBJ databases">
        <title>A novel bacterium of genus Paenibacillus, isolated from South China Sea.</title>
        <authorList>
            <person name="Huang H."/>
            <person name="Mo K."/>
            <person name="Hu Y."/>
        </authorList>
    </citation>
    <scope>NUCLEOTIDE SEQUENCE</scope>
    <source>
        <strain evidence="1">IB182363</strain>
    </source>
</reference>
<comment type="caution">
    <text evidence="1">The sequence shown here is derived from an EMBL/GenBank/DDBJ whole genome shotgun (WGS) entry which is preliminary data.</text>
</comment>
<dbReference type="PANTHER" id="PTHR34070">
    <property type="entry name" value="ARMADILLO-TYPE FOLD"/>
    <property type="match status" value="1"/>
</dbReference>
<dbReference type="Proteomes" id="UP000639396">
    <property type="component" value="Unassembled WGS sequence"/>
</dbReference>
<dbReference type="Pfam" id="PF08713">
    <property type="entry name" value="DNA_alkylation"/>
    <property type="match status" value="1"/>
</dbReference>
<dbReference type="Gene3D" id="1.20.1660.10">
    <property type="entry name" value="Hypothetical protein (EF3068)"/>
    <property type="match status" value="1"/>
</dbReference>